<keyword evidence="1" id="KW-0732">Signal</keyword>
<dbReference type="PROSITE" id="PS51257">
    <property type="entry name" value="PROKAR_LIPOPROTEIN"/>
    <property type="match status" value="1"/>
</dbReference>
<evidence type="ECO:0000313" key="4">
    <source>
        <dbReference type="Proteomes" id="UP000037540"/>
    </source>
</evidence>
<name>A0A9Q1UWQ9_CLOBO</name>
<dbReference type="AlphaFoldDB" id="A0A9Q1UWQ9"/>
<sequence length="131" mass="14947">MKMKRVFKFLIAMLCITVLGGCGAKKLSDNYSEDKLKVASEKLIDNLNKEKFDDVIGIMDNSIKAQITVDKLKEVMESFKKLRKFDSITKMIFQEKNGIATVVSIAKYENGNIQFTLSYNKNMQLCGLYLK</sequence>
<dbReference type="EMBL" id="LGVR01000068">
    <property type="protein sequence ID" value="KOA84374.1"/>
    <property type="molecule type" value="Genomic_DNA"/>
</dbReference>
<feature type="domain" description="DUF3887" evidence="2">
    <location>
        <begin position="40"/>
        <end position="128"/>
    </location>
</feature>
<dbReference type="Pfam" id="PF13026">
    <property type="entry name" value="DUF3887"/>
    <property type="match status" value="1"/>
</dbReference>
<organism evidence="3 4">
    <name type="scientific">Clostridium botulinum</name>
    <dbReference type="NCBI Taxonomy" id="1491"/>
    <lineage>
        <taxon>Bacteria</taxon>
        <taxon>Bacillati</taxon>
        <taxon>Bacillota</taxon>
        <taxon>Clostridia</taxon>
        <taxon>Eubacteriales</taxon>
        <taxon>Clostridiaceae</taxon>
        <taxon>Clostridium</taxon>
    </lineage>
</organism>
<evidence type="ECO:0000259" key="2">
    <source>
        <dbReference type="Pfam" id="PF13026"/>
    </source>
</evidence>
<dbReference type="InterPro" id="IPR024981">
    <property type="entry name" value="DUF3887"/>
</dbReference>
<evidence type="ECO:0000313" key="3">
    <source>
        <dbReference type="EMBL" id="KOA84374.1"/>
    </source>
</evidence>
<dbReference type="Proteomes" id="UP000037540">
    <property type="component" value="Unassembled WGS sequence"/>
</dbReference>
<feature type="chain" id="PRO_5040145598" description="DUF3887 domain-containing protein" evidence="1">
    <location>
        <begin position="25"/>
        <end position="131"/>
    </location>
</feature>
<gene>
    <name evidence="3" type="ORF">ADU74_11350</name>
</gene>
<feature type="signal peptide" evidence="1">
    <location>
        <begin position="1"/>
        <end position="24"/>
    </location>
</feature>
<proteinExistence type="predicted"/>
<reference evidence="3 4" key="1">
    <citation type="submission" date="2015-07" db="EMBL/GenBank/DDBJ databases">
        <title>Draft genome sequences of 17 French Clostridium botulinum group III.</title>
        <authorList>
            <person name="Woudstra C."/>
            <person name="Le Marechal C."/>
            <person name="Souillard R."/>
            <person name="Bayon-Auboyer M.-H."/>
            <person name="Dessouter D."/>
            <person name="Fach P."/>
        </authorList>
    </citation>
    <scope>NUCLEOTIDE SEQUENCE [LARGE SCALE GENOMIC DNA]</scope>
    <source>
        <strain evidence="3 4">12LNRI-CD</strain>
    </source>
</reference>
<accession>A0A9Q1UWQ9</accession>
<dbReference type="Gene3D" id="3.10.450.590">
    <property type="match status" value="1"/>
</dbReference>
<protein>
    <recommendedName>
        <fullName evidence="2">DUF3887 domain-containing protein</fullName>
    </recommendedName>
</protein>
<evidence type="ECO:0000256" key="1">
    <source>
        <dbReference type="SAM" id="SignalP"/>
    </source>
</evidence>
<dbReference type="OrthoDB" id="1698687at2"/>
<comment type="caution">
    <text evidence="3">The sequence shown here is derived from an EMBL/GenBank/DDBJ whole genome shotgun (WGS) entry which is preliminary data.</text>
</comment>